<gene>
    <name evidence="2" type="primary">Acey_s0190.g1240</name>
    <name evidence="2" type="synonym">Acey-F54E4.3</name>
    <name evidence="2" type="ORF">Y032_0190g1240</name>
</gene>
<dbReference type="Proteomes" id="UP000024635">
    <property type="component" value="Unassembled WGS sequence"/>
</dbReference>
<keyword evidence="1" id="KW-0732">Signal</keyword>
<proteinExistence type="predicted"/>
<feature type="signal peptide" evidence="1">
    <location>
        <begin position="1"/>
        <end position="17"/>
    </location>
</feature>
<comment type="caution">
    <text evidence="2">The sequence shown here is derived from an EMBL/GenBank/DDBJ whole genome shotgun (WGS) entry which is preliminary data.</text>
</comment>
<evidence type="ECO:0000313" key="3">
    <source>
        <dbReference type="Proteomes" id="UP000024635"/>
    </source>
</evidence>
<keyword evidence="3" id="KW-1185">Reference proteome</keyword>
<evidence type="ECO:0000313" key="2">
    <source>
        <dbReference type="EMBL" id="EYB92743.1"/>
    </source>
</evidence>
<dbReference type="EMBL" id="JARK01001526">
    <property type="protein sequence ID" value="EYB92743.1"/>
    <property type="molecule type" value="Genomic_DNA"/>
</dbReference>
<feature type="chain" id="PRO_5001487033" description="DUF19 domain-containing protein" evidence="1">
    <location>
        <begin position="18"/>
        <end position="330"/>
    </location>
</feature>
<name>A0A016SPX6_9BILA</name>
<sequence>MRCVVCIIAVMARFGIAQESTCNYVGLVKCFINILDEWAWTLYELKDNVVTITSDQCTHLKELDKCIKDDLDEQHQCSHREVVEVSNTVSDLLTHRKDSGSFLKSYYLLTYACSAEGQEILTKHRDCLKSEKIGEMTLSAGTYLSEKFLEHDDDEEACTNLNLKLQEYIRAMSNLCSKHEAAQLMCKSLTNMFKGLHVDKLDKCVLDCKIPEEEVEEESKGVPREETGPLICVGALILRICLITSHPRPRWGCSGRGLSPTNNHKSKPLDFFVEGRISSGITSAQNTFIAFTDPEKYTFNSDKANKQAEKRSIPLKWKRFNLNQTLLDQC</sequence>
<protein>
    <recommendedName>
        <fullName evidence="4">DUF19 domain-containing protein</fullName>
    </recommendedName>
</protein>
<dbReference type="OrthoDB" id="5912739at2759"/>
<dbReference type="AlphaFoldDB" id="A0A016SPX6"/>
<accession>A0A016SPX6</accession>
<evidence type="ECO:0008006" key="4">
    <source>
        <dbReference type="Google" id="ProtNLM"/>
    </source>
</evidence>
<evidence type="ECO:0000256" key="1">
    <source>
        <dbReference type="SAM" id="SignalP"/>
    </source>
</evidence>
<reference evidence="3" key="1">
    <citation type="journal article" date="2015" name="Nat. Genet.">
        <title>The genome and transcriptome of the zoonotic hookworm Ancylostoma ceylanicum identify infection-specific gene families.</title>
        <authorList>
            <person name="Schwarz E.M."/>
            <person name="Hu Y."/>
            <person name="Antoshechkin I."/>
            <person name="Miller M.M."/>
            <person name="Sternberg P.W."/>
            <person name="Aroian R.V."/>
        </authorList>
    </citation>
    <scope>NUCLEOTIDE SEQUENCE</scope>
    <source>
        <strain evidence="3">HY135</strain>
    </source>
</reference>
<organism evidence="2 3">
    <name type="scientific">Ancylostoma ceylanicum</name>
    <dbReference type="NCBI Taxonomy" id="53326"/>
    <lineage>
        <taxon>Eukaryota</taxon>
        <taxon>Metazoa</taxon>
        <taxon>Ecdysozoa</taxon>
        <taxon>Nematoda</taxon>
        <taxon>Chromadorea</taxon>
        <taxon>Rhabditida</taxon>
        <taxon>Rhabditina</taxon>
        <taxon>Rhabditomorpha</taxon>
        <taxon>Strongyloidea</taxon>
        <taxon>Ancylostomatidae</taxon>
        <taxon>Ancylostomatinae</taxon>
        <taxon>Ancylostoma</taxon>
    </lineage>
</organism>